<dbReference type="EMBL" id="MU001738">
    <property type="protein sequence ID" value="KAF2801127.1"/>
    <property type="molecule type" value="Genomic_DNA"/>
</dbReference>
<dbReference type="AlphaFoldDB" id="A0A6A6XZW0"/>
<gene>
    <name evidence="2" type="ORF">K505DRAFT_354992</name>
</gene>
<evidence type="ECO:0000256" key="1">
    <source>
        <dbReference type="SAM" id="MobiDB-lite"/>
    </source>
</evidence>
<feature type="region of interest" description="Disordered" evidence="1">
    <location>
        <begin position="1"/>
        <end position="69"/>
    </location>
</feature>
<reference evidence="2" key="1">
    <citation type="journal article" date="2020" name="Stud. Mycol.">
        <title>101 Dothideomycetes genomes: a test case for predicting lifestyles and emergence of pathogens.</title>
        <authorList>
            <person name="Haridas S."/>
            <person name="Albert R."/>
            <person name="Binder M."/>
            <person name="Bloem J."/>
            <person name="Labutti K."/>
            <person name="Salamov A."/>
            <person name="Andreopoulos B."/>
            <person name="Baker S."/>
            <person name="Barry K."/>
            <person name="Bills G."/>
            <person name="Bluhm B."/>
            <person name="Cannon C."/>
            <person name="Castanera R."/>
            <person name="Culley D."/>
            <person name="Daum C."/>
            <person name="Ezra D."/>
            <person name="Gonzalez J."/>
            <person name="Henrissat B."/>
            <person name="Kuo A."/>
            <person name="Liang C."/>
            <person name="Lipzen A."/>
            <person name="Lutzoni F."/>
            <person name="Magnuson J."/>
            <person name="Mondo S."/>
            <person name="Nolan M."/>
            <person name="Ohm R."/>
            <person name="Pangilinan J."/>
            <person name="Park H.-J."/>
            <person name="Ramirez L."/>
            <person name="Alfaro M."/>
            <person name="Sun H."/>
            <person name="Tritt A."/>
            <person name="Yoshinaga Y."/>
            <person name="Zwiers L.-H."/>
            <person name="Turgeon B."/>
            <person name="Goodwin S."/>
            <person name="Spatafora J."/>
            <person name="Crous P."/>
            <person name="Grigoriev I."/>
        </authorList>
    </citation>
    <scope>NUCLEOTIDE SEQUENCE</scope>
    <source>
        <strain evidence="2">CBS 109.77</strain>
    </source>
</reference>
<keyword evidence="3" id="KW-1185">Reference proteome</keyword>
<proteinExistence type="predicted"/>
<evidence type="ECO:0000313" key="2">
    <source>
        <dbReference type="EMBL" id="KAF2801127.1"/>
    </source>
</evidence>
<organism evidence="2 3">
    <name type="scientific">Melanomma pulvis-pyrius CBS 109.77</name>
    <dbReference type="NCBI Taxonomy" id="1314802"/>
    <lineage>
        <taxon>Eukaryota</taxon>
        <taxon>Fungi</taxon>
        <taxon>Dikarya</taxon>
        <taxon>Ascomycota</taxon>
        <taxon>Pezizomycotina</taxon>
        <taxon>Dothideomycetes</taxon>
        <taxon>Pleosporomycetidae</taxon>
        <taxon>Pleosporales</taxon>
        <taxon>Melanommataceae</taxon>
        <taxon>Melanomma</taxon>
    </lineage>
</organism>
<accession>A0A6A6XZW0</accession>
<protein>
    <submittedName>
        <fullName evidence="2">Uncharacterized protein</fullName>
    </submittedName>
</protein>
<feature type="compositionally biased region" description="Basic and acidic residues" evidence="1">
    <location>
        <begin position="104"/>
        <end position="114"/>
    </location>
</feature>
<sequence>MPRHARERARPWCAPIPGQPGRPRALPAAPSTRGTTWARRDPETDADTGPPRPPPPPRPSPSHPSLSLPIASIALPSALPLLNLTPAPASPTCRSLRRHGVYGSDKHAERGDEA</sequence>
<name>A0A6A6XZW0_9PLEO</name>
<dbReference type="Proteomes" id="UP000799757">
    <property type="component" value="Unassembled WGS sequence"/>
</dbReference>
<evidence type="ECO:0000313" key="3">
    <source>
        <dbReference type="Proteomes" id="UP000799757"/>
    </source>
</evidence>
<feature type="compositionally biased region" description="Low complexity" evidence="1">
    <location>
        <begin position="82"/>
        <end position="92"/>
    </location>
</feature>
<feature type="compositionally biased region" description="Pro residues" evidence="1">
    <location>
        <begin position="50"/>
        <end position="62"/>
    </location>
</feature>
<feature type="region of interest" description="Disordered" evidence="1">
    <location>
        <begin position="82"/>
        <end position="114"/>
    </location>
</feature>